<gene>
    <name evidence="2" type="ORF">BE221DRAFT_163874</name>
</gene>
<dbReference type="OMA" id="YEVQQHI"/>
<proteinExistence type="predicted"/>
<dbReference type="RefSeq" id="XP_003075209.2">
    <property type="nucleotide sequence ID" value="XM_003075161.2"/>
</dbReference>
<dbReference type="EMBL" id="KZ155839">
    <property type="protein sequence ID" value="OUS42216.1"/>
    <property type="molecule type" value="Genomic_DNA"/>
</dbReference>
<feature type="region of interest" description="Disordered" evidence="1">
    <location>
        <begin position="102"/>
        <end position="156"/>
    </location>
</feature>
<feature type="compositionally biased region" description="Basic and acidic residues" evidence="1">
    <location>
        <begin position="103"/>
        <end position="136"/>
    </location>
</feature>
<sequence>MENAHVIRECNLSVKTNTQLSNKLYVLQMSVNVQASLDHHGLTADEQLAVFAYMQRSQQVNAYEVQQHIANGTIKSFGQGILSEAEAKKKNEVARQKSAIELMADHEREKQAAKESRRAAKEAKKQSRLEREEFERTGGQVKLSKKERRKLEMMDE</sequence>
<dbReference type="KEGG" id="ota:OT_ostta02g03680"/>
<dbReference type="AlphaFoldDB" id="A0A1Y5HY56"/>
<reference evidence="2" key="1">
    <citation type="submission" date="2017-04" db="EMBL/GenBank/DDBJ databases">
        <title>Population genomics of picophytoplankton unveils novel chromosome hypervariability.</title>
        <authorList>
            <consortium name="DOE Joint Genome Institute"/>
            <person name="Blanc-Mathieu R."/>
            <person name="Krasovec M."/>
            <person name="Hebrard M."/>
            <person name="Yau S."/>
            <person name="Desgranges E."/>
            <person name="Martin J."/>
            <person name="Schackwitz W."/>
            <person name="Kuo A."/>
            <person name="Salin G."/>
            <person name="Donnadieu C."/>
            <person name="Desdevises Y."/>
            <person name="Sanchez-Ferandin S."/>
            <person name="Moreau H."/>
            <person name="Rivals E."/>
            <person name="Grigoriev I.V."/>
            <person name="Grimsley N."/>
            <person name="Eyre-Walker A."/>
            <person name="Piganeau G."/>
        </authorList>
    </citation>
    <scope>NUCLEOTIDE SEQUENCE [LARGE SCALE GENOMIC DNA]</scope>
    <source>
        <strain evidence="2">RCC 1115</strain>
    </source>
</reference>
<accession>A0A1Y5HY56</accession>
<name>A0A1Y5HY56_OSTTA</name>
<dbReference type="Proteomes" id="UP000195557">
    <property type="component" value="Unassembled WGS sequence"/>
</dbReference>
<evidence type="ECO:0000256" key="1">
    <source>
        <dbReference type="SAM" id="MobiDB-lite"/>
    </source>
</evidence>
<protein>
    <submittedName>
        <fullName evidence="2">Uncharacterized protein</fullName>
    </submittedName>
</protein>
<organism evidence="2">
    <name type="scientific">Ostreococcus tauri</name>
    <name type="common">Marine green alga</name>
    <dbReference type="NCBI Taxonomy" id="70448"/>
    <lineage>
        <taxon>Eukaryota</taxon>
        <taxon>Viridiplantae</taxon>
        <taxon>Chlorophyta</taxon>
        <taxon>Mamiellophyceae</taxon>
        <taxon>Mamiellales</taxon>
        <taxon>Bathycoccaceae</taxon>
        <taxon>Ostreococcus</taxon>
    </lineage>
</organism>
<dbReference type="OrthoDB" id="10390853at2759"/>
<evidence type="ECO:0000313" key="2">
    <source>
        <dbReference type="EMBL" id="OUS42216.1"/>
    </source>
</evidence>